<feature type="domain" description="Peptidase S54 rhomboid" evidence="6">
    <location>
        <begin position="47"/>
        <end position="188"/>
    </location>
</feature>
<evidence type="ECO:0000313" key="8">
    <source>
        <dbReference type="Proteomes" id="UP000192342"/>
    </source>
</evidence>
<organism evidence="7 8">
    <name type="scientific">Oceanococcus atlanticus</name>
    <dbReference type="NCBI Taxonomy" id="1317117"/>
    <lineage>
        <taxon>Bacteria</taxon>
        <taxon>Pseudomonadati</taxon>
        <taxon>Pseudomonadota</taxon>
        <taxon>Gammaproteobacteria</taxon>
        <taxon>Chromatiales</taxon>
        <taxon>Oceanococcaceae</taxon>
        <taxon>Oceanococcus</taxon>
    </lineage>
</organism>
<keyword evidence="4 5" id="KW-0472">Membrane</keyword>
<evidence type="ECO:0000256" key="3">
    <source>
        <dbReference type="ARBA" id="ARBA00022989"/>
    </source>
</evidence>
<dbReference type="AlphaFoldDB" id="A0A1Y1SC77"/>
<keyword evidence="2 5" id="KW-0812">Transmembrane</keyword>
<dbReference type="GO" id="GO:0004252">
    <property type="term" value="F:serine-type endopeptidase activity"/>
    <property type="evidence" value="ECO:0007669"/>
    <property type="project" value="InterPro"/>
</dbReference>
<dbReference type="Gene3D" id="1.20.1540.10">
    <property type="entry name" value="Rhomboid-like"/>
    <property type="match status" value="1"/>
</dbReference>
<accession>A0A1Y1SC77</accession>
<proteinExistence type="predicted"/>
<evidence type="ECO:0000259" key="6">
    <source>
        <dbReference type="Pfam" id="PF01694"/>
    </source>
</evidence>
<dbReference type="GO" id="GO:0016020">
    <property type="term" value="C:membrane"/>
    <property type="evidence" value="ECO:0007669"/>
    <property type="project" value="UniProtKB-SubCell"/>
</dbReference>
<evidence type="ECO:0000256" key="5">
    <source>
        <dbReference type="SAM" id="Phobius"/>
    </source>
</evidence>
<feature type="transmembrane region" description="Helical" evidence="5">
    <location>
        <begin position="111"/>
        <end position="131"/>
    </location>
</feature>
<dbReference type="EMBL" id="AQQV01000003">
    <property type="protein sequence ID" value="ORE86250.1"/>
    <property type="molecule type" value="Genomic_DNA"/>
</dbReference>
<comment type="caution">
    <text evidence="7">The sequence shown here is derived from an EMBL/GenBank/DDBJ whole genome shotgun (WGS) entry which is preliminary data.</text>
</comment>
<feature type="transmembrane region" description="Helical" evidence="5">
    <location>
        <begin position="175"/>
        <end position="193"/>
    </location>
</feature>
<keyword evidence="3 5" id="KW-1133">Transmembrane helix</keyword>
<evidence type="ECO:0000256" key="1">
    <source>
        <dbReference type="ARBA" id="ARBA00004141"/>
    </source>
</evidence>
<feature type="transmembrane region" description="Helical" evidence="5">
    <location>
        <begin position="12"/>
        <end position="30"/>
    </location>
</feature>
<dbReference type="STRING" id="1317117.ATO7_13173"/>
<feature type="transmembrane region" description="Helical" evidence="5">
    <location>
        <begin position="88"/>
        <end position="105"/>
    </location>
</feature>
<dbReference type="NCBIfam" id="TIGR03902">
    <property type="entry name" value="rhom_GG_sort"/>
    <property type="match status" value="1"/>
</dbReference>
<dbReference type="SUPFAM" id="SSF144091">
    <property type="entry name" value="Rhomboid-like"/>
    <property type="match status" value="1"/>
</dbReference>
<reference evidence="7 8" key="1">
    <citation type="submission" date="2013-04" db="EMBL/GenBank/DDBJ databases">
        <title>Oceanococcus atlanticus 22II-S10r2 Genome Sequencing.</title>
        <authorList>
            <person name="Lai Q."/>
            <person name="Li G."/>
            <person name="Shao Z."/>
        </authorList>
    </citation>
    <scope>NUCLEOTIDE SEQUENCE [LARGE SCALE GENOMIC DNA]</scope>
    <source>
        <strain evidence="7 8">22II-S10r2</strain>
    </source>
</reference>
<evidence type="ECO:0000256" key="2">
    <source>
        <dbReference type="ARBA" id="ARBA00022692"/>
    </source>
</evidence>
<feature type="transmembrane region" description="Helical" evidence="5">
    <location>
        <begin position="138"/>
        <end position="155"/>
    </location>
</feature>
<gene>
    <name evidence="7" type="ORF">ATO7_13173</name>
</gene>
<feature type="transmembrane region" description="Helical" evidence="5">
    <location>
        <begin position="57"/>
        <end position="79"/>
    </location>
</feature>
<sequence>MIIDRWFEDRRAALACMTTALLIGALSLGGESLTELLRYDRSAIFAGQWWRALSGHLVHASVGHTLLNVAGLVLIALLFPEPLPLWRWAWRLLILSLGISALMLWRLPELGWYVGLSGTLHGLFVLGFWWLFRQGDKLAPLLLIVLIGKLVWEHFNGPITSNEALVGVPVLVEAHSYGALCAVIYLALARLGARLSAPRTNTGDI</sequence>
<dbReference type="InterPro" id="IPR035952">
    <property type="entry name" value="Rhomboid-like_sf"/>
</dbReference>
<keyword evidence="8" id="KW-1185">Reference proteome</keyword>
<evidence type="ECO:0000313" key="7">
    <source>
        <dbReference type="EMBL" id="ORE86250.1"/>
    </source>
</evidence>
<name>A0A1Y1SC77_9GAMM</name>
<evidence type="ECO:0000256" key="4">
    <source>
        <dbReference type="ARBA" id="ARBA00023136"/>
    </source>
</evidence>
<dbReference type="InterPro" id="IPR022764">
    <property type="entry name" value="Peptidase_S54_rhomboid_dom"/>
</dbReference>
<dbReference type="InterPro" id="IPR023826">
    <property type="entry name" value="Rhom-like_SP_proteobac"/>
</dbReference>
<dbReference type="Proteomes" id="UP000192342">
    <property type="component" value="Unassembled WGS sequence"/>
</dbReference>
<comment type="subcellular location">
    <subcellularLocation>
        <location evidence="1">Membrane</location>
        <topology evidence="1">Multi-pass membrane protein</topology>
    </subcellularLocation>
</comment>
<dbReference type="Pfam" id="PF01694">
    <property type="entry name" value="Rhomboid"/>
    <property type="match status" value="1"/>
</dbReference>
<protein>
    <recommendedName>
        <fullName evidence="6">Peptidase S54 rhomboid domain-containing protein</fullName>
    </recommendedName>
</protein>